<feature type="chain" id="PRO_5003143143" description="Outer membrane protein beta-barrel domain-containing protein" evidence="1">
    <location>
        <begin position="20"/>
        <end position="226"/>
    </location>
</feature>
<dbReference type="AlphaFoldDB" id="E0XTR3"/>
<feature type="signal peptide" evidence="1">
    <location>
        <begin position="1"/>
        <end position="19"/>
    </location>
</feature>
<proteinExistence type="predicted"/>
<name>E0XTR3_9SPHI</name>
<evidence type="ECO:0000313" key="2">
    <source>
        <dbReference type="EMBL" id="ADI17804.1"/>
    </source>
</evidence>
<dbReference type="EMBL" id="GU474874">
    <property type="protein sequence ID" value="ADI17804.1"/>
    <property type="molecule type" value="Genomic_DNA"/>
</dbReference>
<reference evidence="2" key="1">
    <citation type="journal article" date="2011" name="Environ. Microbiol.">
        <title>Time-series analyses of Monterey Bay coastal microbial picoplankton using a 'genome proxy' microarray.</title>
        <authorList>
            <person name="Rich V.I."/>
            <person name="Pham V.D."/>
            <person name="Eppley J."/>
            <person name="Shi Y."/>
            <person name="DeLong E.F."/>
        </authorList>
    </citation>
    <scope>NUCLEOTIDE SEQUENCE</scope>
</reference>
<evidence type="ECO:0000256" key="1">
    <source>
        <dbReference type="SAM" id="SignalP"/>
    </source>
</evidence>
<keyword evidence="1" id="KW-0732">Signal</keyword>
<organism evidence="2">
    <name type="scientific">uncultured Sphingobacteriales bacterium HF0130_33B19</name>
    <dbReference type="NCBI Taxonomy" id="710991"/>
    <lineage>
        <taxon>Bacteria</taxon>
        <taxon>Pseudomonadati</taxon>
        <taxon>Bacteroidota</taxon>
        <taxon>Sphingobacteriia</taxon>
        <taxon>Sphingobacteriales</taxon>
        <taxon>environmental samples</taxon>
    </lineage>
</organism>
<evidence type="ECO:0008006" key="3">
    <source>
        <dbReference type="Google" id="ProtNLM"/>
    </source>
</evidence>
<sequence>MRKIILIFSLVFSICSLNAQIQSLEGPRLGMVYISTSPGSTFLNGDLKLEDLFEIGPNYDDIARGAITSLYGWQWESRFADGGGDVTGIVEWIALAGGMERGKFLPSLSSMVGARTSSGFEFAIGPNLSLSGISMVFGLGYNFKSGNLNLPINIAFVPGRQATRSWNEAYYEAQIIVPASPGNDGLWGTEDDIPEEYENTLVNASYEINYNTGSRFSITLGFNMAQ</sequence>
<protein>
    <recommendedName>
        <fullName evidence="3">Outer membrane protein beta-barrel domain-containing protein</fullName>
    </recommendedName>
</protein>
<accession>E0XTR3</accession>